<feature type="domain" description="Response regulatory" evidence="1">
    <location>
        <begin position="6"/>
        <end position="117"/>
    </location>
</feature>
<accession>A0A5J4QD70</accession>
<dbReference type="GO" id="GO:0003677">
    <property type="term" value="F:DNA binding"/>
    <property type="evidence" value="ECO:0007669"/>
    <property type="project" value="InterPro"/>
</dbReference>
<protein>
    <submittedName>
        <fullName evidence="3">Transcriptional regulatory protein YehT</fullName>
    </submittedName>
</protein>
<dbReference type="InterPro" id="IPR001789">
    <property type="entry name" value="Sig_transdc_resp-reg_receiver"/>
</dbReference>
<evidence type="ECO:0000259" key="2">
    <source>
        <dbReference type="PROSITE" id="PS50930"/>
    </source>
</evidence>
<dbReference type="Gene3D" id="2.40.50.1020">
    <property type="entry name" value="LytTr DNA-binding domain"/>
    <property type="match status" value="1"/>
</dbReference>
<dbReference type="PROSITE" id="PS50110">
    <property type="entry name" value="RESPONSE_REGULATORY"/>
    <property type="match status" value="1"/>
</dbReference>
<evidence type="ECO:0000313" key="3">
    <source>
        <dbReference type="EMBL" id="KAA6319059.1"/>
    </source>
</evidence>
<dbReference type="EMBL" id="SNRY01004006">
    <property type="protein sequence ID" value="KAA6319059.1"/>
    <property type="molecule type" value="Genomic_DNA"/>
</dbReference>
<sequence>MQNILNVLIVDDEFHARKLLADYVSKIPFLNLVKACPNVFEAMDVMQKEDIAILILDIQMPDMTGIEFARSLNKSPVIIFSTAYSEYAVESYELEVADYLLKPIEFPRFVQAVYKVKSRIEAQSPTKEISHLQTKPEANDFLIIKDGTKIHKIQYADLLYMEGQRGYVTFHTTTQKIIALYTLKNLEDILPDNLFMRVHKSFIVSIRHIELIDRNMLKIAGNTLSIGGNYKDALLKRLNKKE</sequence>
<dbReference type="PANTHER" id="PTHR37299:SF1">
    <property type="entry name" value="STAGE 0 SPORULATION PROTEIN A HOMOLOG"/>
    <property type="match status" value="1"/>
</dbReference>
<dbReference type="Pfam" id="PF04397">
    <property type="entry name" value="LytTR"/>
    <property type="match status" value="1"/>
</dbReference>
<dbReference type="GO" id="GO:0000156">
    <property type="term" value="F:phosphorelay response regulator activity"/>
    <property type="evidence" value="ECO:0007669"/>
    <property type="project" value="InterPro"/>
</dbReference>
<dbReference type="InterPro" id="IPR007492">
    <property type="entry name" value="LytTR_DNA-bd_dom"/>
</dbReference>
<organism evidence="3">
    <name type="scientific">termite gut metagenome</name>
    <dbReference type="NCBI Taxonomy" id="433724"/>
    <lineage>
        <taxon>unclassified sequences</taxon>
        <taxon>metagenomes</taxon>
        <taxon>organismal metagenomes</taxon>
    </lineage>
</organism>
<reference evidence="3" key="1">
    <citation type="submission" date="2019-03" db="EMBL/GenBank/DDBJ databases">
        <title>Single cell metagenomics reveals metabolic interactions within the superorganism composed of flagellate Streblomastix strix and complex community of Bacteroidetes bacteria on its surface.</title>
        <authorList>
            <person name="Treitli S.C."/>
            <person name="Kolisko M."/>
            <person name="Husnik F."/>
            <person name="Keeling P."/>
            <person name="Hampl V."/>
        </authorList>
    </citation>
    <scope>NUCLEOTIDE SEQUENCE</scope>
    <source>
        <strain evidence="3">STM</strain>
    </source>
</reference>
<comment type="caution">
    <text evidence="3">The sequence shown here is derived from an EMBL/GenBank/DDBJ whole genome shotgun (WGS) entry which is preliminary data.</text>
</comment>
<dbReference type="SMART" id="SM00448">
    <property type="entry name" value="REC"/>
    <property type="match status" value="1"/>
</dbReference>
<dbReference type="Gene3D" id="3.40.50.2300">
    <property type="match status" value="1"/>
</dbReference>
<gene>
    <name evidence="3" type="ORF">EZS27_031004</name>
</gene>
<proteinExistence type="predicted"/>
<name>A0A5J4QD70_9ZZZZ</name>
<dbReference type="PROSITE" id="PS50930">
    <property type="entry name" value="HTH_LYTTR"/>
    <property type="match status" value="1"/>
</dbReference>
<dbReference type="AlphaFoldDB" id="A0A5J4QD70"/>
<dbReference type="Pfam" id="PF00072">
    <property type="entry name" value="Response_reg"/>
    <property type="match status" value="1"/>
</dbReference>
<evidence type="ECO:0000259" key="1">
    <source>
        <dbReference type="PROSITE" id="PS50110"/>
    </source>
</evidence>
<dbReference type="InterPro" id="IPR011006">
    <property type="entry name" value="CheY-like_superfamily"/>
</dbReference>
<dbReference type="InterPro" id="IPR046947">
    <property type="entry name" value="LytR-like"/>
</dbReference>
<dbReference type="SUPFAM" id="SSF52172">
    <property type="entry name" value="CheY-like"/>
    <property type="match status" value="1"/>
</dbReference>
<dbReference type="SMART" id="SM00850">
    <property type="entry name" value="LytTR"/>
    <property type="match status" value="1"/>
</dbReference>
<feature type="domain" description="HTH LytTR-type" evidence="2">
    <location>
        <begin position="142"/>
        <end position="214"/>
    </location>
</feature>
<dbReference type="PANTHER" id="PTHR37299">
    <property type="entry name" value="TRANSCRIPTIONAL REGULATOR-RELATED"/>
    <property type="match status" value="1"/>
</dbReference>